<reference evidence="3" key="1">
    <citation type="journal article" date="2019" name="Int. J. Syst. Evol. Microbiol.">
        <title>The Global Catalogue of Microorganisms (GCM) 10K type strain sequencing project: providing services to taxonomists for standard genome sequencing and annotation.</title>
        <authorList>
            <consortium name="The Broad Institute Genomics Platform"/>
            <consortium name="The Broad Institute Genome Sequencing Center for Infectious Disease"/>
            <person name="Wu L."/>
            <person name="Ma J."/>
        </authorList>
    </citation>
    <scope>NUCLEOTIDE SEQUENCE [LARGE SCALE GENOMIC DNA]</scope>
    <source>
        <strain evidence="3">NBRC 106348</strain>
    </source>
</reference>
<comment type="caution">
    <text evidence="2">The sequence shown here is derived from an EMBL/GenBank/DDBJ whole genome shotgun (WGS) entry which is preliminary data.</text>
</comment>
<keyword evidence="1" id="KW-0472">Membrane</keyword>
<keyword evidence="1" id="KW-0812">Transmembrane</keyword>
<proteinExistence type="predicted"/>
<feature type="transmembrane region" description="Helical" evidence="1">
    <location>
        <begin position="112"/>
        <end position="132"/>
    </location>
</feature>
<keyword evidence="1" id="KW-1133">Transmembrane helix</keyword>
<accession>A0ABQ6HY49</accession>
<dbReference type="EMBL" id="BSUK01000001">
    <property type="protein sequence ID" value="GMA22907.1"/>
    <property type="molecule type" value="Genomic_DNA"/>
</dbReference>
<evidence type="ECO:0008006" key="4">
    <source>
        <dbReference type="Google" id="ProtNLM"/>
    </source>
</evidence>
<feature type="transmembrane region" description="Helical" evidence="1">
    <location>
        <begin position="30"/>
        <end position="51"/>
    </location>
</feature>
<sequence>MPSEPMPHEGWFNGNGAGTLQGPTSPWGGVGMGILMTIFGIALPVASLWGATHRASDATHWGAGTWVATIAFVTIFAAAAILFGVVVFRFAAAQLAWARRHGVRYRDARFDIALYIVAPSVGAAAFGLITLWDHVHGRA</sequence>
<evidence type="ECO:0000313" key="3">
    <source>
        <dbReference type="Proteomes" id="UP001157091"/>
    </source>
</evidence>
<organism evidence="2 3">
    <name type="scientific">Luteimicrobium album</name>
    <dbReference type="NCBI Taxonomy" id="1054550"/>
    <lineage>
        <taxon>Bacteria</taxon>
        <taxon>Bacillati</taxon>
        <taxon>Actinomycetota</taxon>
        <taxon>Actinomycetes</taxon>
        <taxon>Micrococcales</taxon>
        <taxon>Luteimicrobium</taxon>
    </lineage>
</organism>
<evidence type="ECO:0000256" key="1">
    <source>
        <dbReference type="SAM" id="Phobius"/>
    </source>
</evidence>
<name>A0ABQ6HY49_9MICO</name>
<evidence type="ECO:0000313" key="2">
    <source>
        <dbReference type="EMBL" id="GMA22907.1"/>
    </source>
</evidence>
<gene>
    <name evidence="2" type="ORF">GCM10025864_06660</name>
</gene>
<feature type="transmembrane region" description="Helical" evidence="1">
    <location>
        <begin position="63"/>
        <end position="91"/>
    </location>
</feature>
<dbReference type="Proteomes" id="UP001157091">
    <property type="component" value="Unassembled WGS sequence"/>
</dbReference>
<protein>
    <recommendedName>
        <fullName evidence="4">DUF4190 domain-containing protein</fullName>
    </recommendedName>
</protein>
<keyword evidence="3" id="KW-1185">Reference proteome</keyword>